<reference evidence="1" key="1">
    <citation type="submission" date="2018-05" db="EMBL/GenBank/DDBJ databases">
        <authorList>
            <person name="Lanie J.A."/>
            <person name="Ng W.-L."/>
            <person name="Kazmierczak K.M."/>
            <person name="Andrzejewski T.M."/>
            <person name="Davidsen T.M."/>
            <person name="Wayne K.J."/>
            <person name="Tettelin H."/>
            <person name="Glass J.I."/>
            <person name="Rusch D."/>
            <person name="Podicherti R."/>
            <person name="Tsui H.-C.T."/>
            <person name="Winkler M.E."/>
        </authorList>
    </citation>
    <scope>NUCLEOTIDE SEQUENCE</scope>
</reference>
<sequence>VKQYFVGSIKEIGRFFFKLLLKNTLILKPLFIFIDPKVRSYIKVMVIRAIFKTLYSESASTT</sequence>
<name>A0A382QH00_9ZZZZ</name>
<feature type="non-terminal residue" evidence="1">
    <location>
        <position position="1"/>
    </location>
</feature>
<protein>
    <submittedName>
        <fullName evidence="1">Uncharacterized protein</fullName>
    </submittedName>
</protein>
<feature type="non-terminal residue" evidence="1">
    <location>
        <position position="62"/>
    </location>
</feature>
<gene>
    <name evidence="1" type="ORF">METZ01_LOCUS337668</name>
</gene>
<accession>A0A382QH00</accession>
<proteinExistence type="predicted"/>
<dbReference type="AlphaFoldDB" id="A0A382QH00"/>
<dbReference type="EMBL" id="UINC01114483">
    <property type="protein sequence ID" value="SVC84814.1"/>
    <property type="molecule type" value="Genomic_DNA"/>
</dbReference>
<organism evidence="1">
    <name type="scientific">marine metagenome</name>
    <dbReference type="NCBI Taxonomy" id="408172"/>
    <lineage>
        <taxon>unclassified sequences</taxon>
        <taxon>metagenomes</taxon>
        <taxon>ecological metagenomes</taxon>
    </lineage>
</organism>
<evidence type="ECO:0000313" key="1">
    <source>
        <dbReference type="EMBL" id="SVC84814.1"/>
    </source>
</evidence>